<reference evidence="6" key="1">
    <citation type="journal article" date="2019" name="Int. J. Syst. Evol. Microbiol.">
        <title>The Global Catalogue of Microorganisms (GCM) 10K type strain sequencing project: providing services to taxonomists for standard genome sequencing and annotation.</title>
        <authorList>
            <consortium name="The Broad Institute Genomics Platform"/>
            <consortium name="The Broad Institute Genome Sequencing Center for Infectious Disease"/>
            <person name="Wu L."/>
            <person name="Ma J."/>
        </authorList>
    </citation>
    <scope>NUCLEOTIDE SEQUENCE [LARGE SCALE GENOMIC DNA]</scope>
    <source>
        <strain evidence="6">CGMCC 4.7144</strain>
    </source>
</reference>
<evidence type="ECO:0000256" key="3">
    <source>
        <dbReference type="SAM" id="SignalP"/>
    </source>
</evidence>
<feature type="chain" id="PRO_5045850190" evidence="3">
    <location>
        <begin position="23"/>
        <end position="395"/>
    </location>
</feature>
<evidence type="ECO:0000256" key="1">
    <source>
        <dbReference type="ARBA" id="ARBA00010062"/>
    </source>
</evidence>
<dbReference type="PROSITE" id="PS51257">
    <property type="entry name" value="PROKAR_LIPOPROTEIN"/>
    <property type="match status" value="1"/>
</dbReference>
<dbReference type="RefSeq" id="WP_377513748.1">
    <property type="nucleotide sequence ID" value="NZ_JBHSQS010000011.1"/>
</dbReference>
<sequence>MSQMNRRRALQLLAALGTTGFAAGCGSDTDGQATSNRGPIKIGLIAPRAGGFKSIGDDITNGFQLFLDLHDQRLGGHPVTLLTADEGDTAKTGKAAVDDLLKQGVLALTGVVNSSVMVNIRDTVEQARVPLIGSNASPSSLQSVVYIWRTSYVLDEAGRAMGRYLRDQLPANARVAIIVPENVGSPDVVRGFRQAFGATDPRIADPVTNTDATATPGKTTYVSDIKKALAKKPTAVFCFYAGTAAVEFIKQLRDQFSGPIYAPGFLTEGTALESMQRDALGIQTALNYSADLNSTTNRVFASAYRKKHQVTPTTYAMASYDAAQVLDQAIQLTGGEPTPQQVNLALGKIGQIDSPRGVWQFNQPRTPQQKWYLREVQRDGQVMSNVLINELETLG</sequence>
<feature type="domain" description="Leucine-binding protein" evidence="4">
    <location>
        <begin position="39"/>
        <end position="381"/>
    </location>
</feature>
<dbReference type="PANTHER" id="PTHR30483">
    <property type="entry name" value="LEUCINE-SPECIFIC-BINDING PROTEIN"/>
    <property type="match status" value="1"/>
</dbReference>
<protein>
    <submittedName>
        <fullName evidence="5">ABC transporter substrate-binding protein</fullName>
    </submittedName>
</protein>
<evidence type="ECO:0000256" key="2">
    <source>
        <dbReference type="ARBA" id="ARBA00022729"/>
    </source>
</evidence>
<comment type="caution">
    <text evidence="5">The sequence shown here is derived from an EMBL/GenBank/DDBJ whole genome shotgun (WGS) entry which is preliminary data.</text>
</comment>
<dbReference type="InterPro" id="IPR051010">
    <property type="entry name" value="BCAA_transport"/>
</dbReference>
<dbReference type="SUPFAM" id="SSF53822">
    <property type="entry name" value="Periplasmic binding protein-like I"/>
    <property type="match status" value="1"/>
</dbReference>
<proteinExistence type="inferred from homology"/>
<dbReference type="Gene3D" id="3.40.50.2300">
    <property type="match status" value="2"/>
</dbReference>
<evidence type="ECO:0000259" key="4">
    <source>
        <dbReference type="Pfam" id="PF13458"/>
    </source>
</evidence>
<comment type="similarity">
    <text evidence="1">Belongs to the leucine-binding protein family.</text>
</comment>
<name>A0ABW1HAF6_9ACTN</name>
<dbReference type="PANTHER" id="PTHR30483:SF6">
    <property type="entry name" value="PERIPLASMIC BINDING PROTEIN OF ABC TRANSPORTER FOR NATURAL AMINO ACIDS"/>
    <property type="match status" value="1"/>
</dbReference>
<dbReference type="Pfam" id="PF13458">
    <property type="entry name" value="Peripla_BP_6"/>
    <property type="match status" value="1"/>
</dbReference>
<gene>
    <name evidence="5" type="ORF">ACFQGL_20305</name>
</gene>
<evidence type="ECO:0000313" key="5">
    <source>
        <dbReference type="EMBL" id="MFC5925687.1"/>
    </source>
</evidence>
<dbReference type="Proteomes" id="UP001596226">
    <property type="component" value="Unassembled WGS sequence"/>
</dbReference>
<keyword evidence="2 3" id="KW-0732">Signal</keyword>
<dbReference type="InterPro" id="IPR028081">
    <property type="entry name" value="Leu-bd"/>
</dbReference>
<dbReference type="PROSITE" id="PS51318">
    <property type="entry name" value="TAT"/>
    <property type="match status" value="1"/>
</dbReference>
<dbReference type="InterPro" id="IPR006311">
    <property type="entry name" value="TAT_signal"/>
</dbReference>
<organism evidence="5 6">
    <name type="scientific">Micromonospora vulcania</name>
    <dbReference type="NCBI Taxonomy" id="1441873"/>
    <lineage>
        <taxon>Bacteria</taxon>
        <taxon>Bacillati</taxon>
        <taxon>Actinomycetota</taxon>
        <taxon>Actinomycetes</taxon>
        <taxon>Micromonosporales</taxon>
        <taxon>Micromonosporaceae</taxon>
        <taxon>Micromonospora</taxon>
    </lineage>
</organism>
<feature type="signal peptide" evidence="3">
    <location>
        <begin position="1"/>
        <end position="22"/>
    </location>
</feature>
<keyword evidence="6" id="KW-1185">Reference proteome</keyword>
<evidence type="ECO:0000313" key="6">
    <source>
        <dbReference type="Proteomes" id="UP001596226"/>
    </source>
</evidence>
<dbReference type="EMBL" id="JBHSQS010000011">
    <property type="protein sequence ID" value="MFC5925687.1"/>
    <property type="molecule type" value="Genomic_DNA"/>
</dbReference>
<accession>A0ABW1HAF6</accession>
<dbReference type="InterPro" id="IPR028082">
    <property type="entry name" value="Peripla_BP_I"/>
</dbReference>